<dbReference type="GO" id="GO:0005509">
    <property type="term" value="F:calcium ion binding"/>
    <property type="evidence" value="ECO:0007669"/>
    <property type="project" value="InterPro"/>
</dbReference>
<name>A0A382A9C6_9ZZZZ</name>
<dbReference type="InterPro" id="IPR036439">
    <property type="entry name" value="Dockerin_dom_sf"/>
</dbReference>
<protein>
    <recommendedName>
        <fullName evidence="3">Dockerin domain-containing protein</fullName>
    </recommendedName>
</protein>
<dbReference type="InterPro" id="IPR028974">
    <property type="entry name" value="TSP_type-3_rpt"/>
</dbReference>
<organism evidence="2">
    <name type="scientific">marine metagenome</name>
    <dbReference type="NCBI Taxonomy" id="408172"/>
    <lineage>
        <taxon>unclassified sequences</taxon>
        <taxon>metagenomes</taxon>
        <taxon>ecological metagenomes</taxon>
    </lineage>
</organism>
<dbReference type="EMBL" id="UINC01024319">
    <property type="protein sequence ID" value="SVA97712.1"/>
    <property type="molecule type" value="Genomic_DNA"/>
</dbReference>
<evidence type="ECO:0000313" key="2">
    <source>
        <dbReference type="EMBL" id="SVA97712.1"/>
    </source>
</evidence>
<accession>A0A382A9C6</accession>
<proteinExistence type="predicted"/>
<dbReference type="Gene3D" id="4.10.1080.10">
    <property type="entry name" value="TSP type-3 repeat"/>
    <property type="match status" value="1"/>
</dbReference>
<gene>
    <name evidence="2" type="ORF">METZ01_LOCUS150566</name>
</gene>
<feature type="region of interest" description="Disordered" evidence="1">
    <location>
        <begin position="88"/>
        <end position="110"/>
    </location>
</feature>
<evidence type="ECO:0000256" key="1">
    <source>
        <dbReference type="SAM" id="MobiDB-lite"/>
    </source>
</evidence>
<sequence>VAAGYGFDWNDPYSCDEWATNFGLSYFVNDDDDGAAWSLFGMGYIPHNVVVNHMMEVVYTNSGFEQGNIINAIETSIEYMQQDLDGDGLVADEDNCPDDNNPDQTDSDEDGIGDECDNCDNANVFIMGNLDGTMELVLDGLEYIYVPTVNVIDLLYLIEMIDNGVDEGCGYEASDITQDGVTNIIDIYALESLLMQGAFDN</sequence>
<reference evidence="2" key="1">
    <citation type="submission" date="2018-05" db="EMBL/GenBank/DDBJ databases">
        <authorList>
            <person name="Lanie J.A."/>
            <person name="Ng W.-L."/>
            <person name="Kazmierczak K.M."/>
            <person name="Andrzejewski T.M."/>
            <person name="Davidsen T.M."/>
            <person name="Wayne K.J."/>
            <person name="Tettelin H."/>
            <person name="Glass J.I."/>
            <person name="Rusch D."/>
            <person name="Podicherti R."/>
            <person name="Tsui H.-C.T."/>
            <person name="Winkler M.E."/>
        </authorList>
    </citation>
    <scope>NUCLEOTIDE SEQUENCE</scope>
</reference>
<dbReference type="AlphaFoldDB" id="A0A382A9C6"/>
<feature type="non-terminal residue" evidence="2">
    <location>
        <position position="1"/>
    </location>
</feature>
<evidence type="ECO:0008006" key="3">
    <source>
        <dbReference type="Google" id="ProtNLM"/>
    </source>
</evidence>
<dbReference type="SUPFAM" id="SSF63446">
    <property type="entry name" value="Type I dockerin domain"/>
    <property type="match status" value="1"/>
</dbReference>
<dbReference type="GO" id="GO:0000272">
    <property type="term" value="P:polysaccharide catabolic process"/>
    <property type="evidence" value="ECO:0007669"/>
    <property type="project" value="InterPro"/>
</dbReference>